<accession>A0AAD8MP02</accession>
<feature type="compositionally biased region" description="Basic and acidic residues" evidence="1">
    <location>
        <begin position="1122"/>
        <end position="1143"/>
    </location>
</feature>
<dbReference type="EMBL" id="JAUIZM010000005">
    <property type="protein sequence ID" value="KAK1383850.1"/>
    <property type="molecule type" value="Genomic_DNA"/>
</dbReference>
<gene>
    <name evidence="2" type="ORF">POM88_021585</name>
</gene>
<feature type="compositionally biased region" description="Low complexity" evidence="1">
    <location>
        <begin position="645"/>
        <end position="658"/>
    </location>
</feature>
<feature type="compositionally biased region" description="Low complexity" evidence="1">
    <location>
        <begin position="1056"/>
        <end position="1071"/>
    </location>
</feature>
<dbReference type="AlphaFoldDB" id="A0AAD8MP02"/>
<feature type="region of interest" description="Disordered" evidence="1">
    <location>
        <begin position="636"/>
        <end position="658"/>
    </location>
</feature>
<sequence length="1234" mass="135811">MARRRGGEAEVDNVKKKEEIDMHRTVYIDTNLDTHFALVASEFDSVLHLKKKVMLEHLQCFPTLGEIVIHALKVKRKGHFYHLSDSMRINSAFEGVKSSWFLSVDASCMKQSCRPNMSNQLPMLCLPHNLTNAGCNNDDALQDNSGLFCKSTEKTSKQESILPEVQYAGGIIASNTVSPDSTDADHLPLSLRIENMKSKRKRHDMTLSSADNHERAIFPSSVKDSSIEDRVKENNILSNHVTGEVERKTSKEETILPEDHYNNQIIASKTISSESTDADQMPLRLRIDNMKSKKRKMHEMNLSSAENHKKPSLLSVKDSSMKDKVKEKNIPLNHVTGEVLSAHEILDPSNLLLDTERKEHKEIEDSPKETEVPLSTPKEVFELPRNSEGQNDSQKIVLGTLSSEPADNQHLKTSPTIKSKRGEKKRKKDVKVKKDVAFNLPSVVGWPLSVQDAGGEESLQEKHRASNDVSGEIREDESPHEVTVPMNLVVNAKRTEHEGNSGDPLKENQVLVSINGTSTQEIRFKDNSMENRHNDQKVVVDTLSSAAADNDHLRTGTSTKSKKDKKKRKTYAKINISNSTVLPSSARDAVGAESLNDTKRTSNYVSAKDEARTESTALANLLVDRERIECEKIGNSSKQDKNLFSSSKKTSTRGTGLTGKTVEDQSIVVFGTSFPEPAESEHLRTNSSIKHKKSKKKSKKDAAFSLSSAVVLPSSAHDVGEESYKEKNIALNNVSGKDESLPKIQDQDNSQKVVLDTLCSELADSEHLGTNSNIDKMKKKKKRKMVATITLPSANVLPSSVQHAVGEECLKEKIIPSHEDESHHEIAVSANLLVNTESPEREEISGDTLIKDKVGFNAPSTTIGLNLDRNTAQTSTNENSVNVQSADMIKDKTRKDQANFNIQSQPAVSESGSDRIDFKHYFLPRKAEDNVAASDKNGITRSERDDITEKSTNKITASLITSHEQAPTLQSSKNQEGGVKSHIICSSRLQESFSQDVSSRSLRSSKKSTSNVYRKGLPSSFEPDQARTPHSVLRASGRGVSVNSTPAPAYRKGKKVSSAASSSTSESSGKSHPGTKSKKLVSNADRRLVACAKGSAEGTSEVKSRTLHKKSLLITPGFIFKDDSSESSDHEGAGEQFHARTPSDDVSSSDSDRDSQISLDSLKKASGSGGLDKKEDVVNIEKKRSSNSRPMGIDMILRSSSRYKKAKLTAESQPEVEDFESEPVDCVPDSQANP</sequence>
<feature type="region of interest" description="Disordered" evidence="1">
    <location>
        <begin position="453"/>
        <end position="484"/>
    </location>
</feature>
<proteinExistence type="predicted"/>
<feature type="region of interest" description="Disordered" evidence="1">
    <location>
        <begin position="959"/>
        <end position="978"/>
    </location>
</feature>
<feature type="compositionally biased region" description="Basic residues" evidence="1">
    <location>
        <begin position="560"/>
        <end position="569"/>
    </location>
</feature>
<feature type="region of interest" description="Disordered" evidence="1">
    <location>
        <begin position="1122"/>
        <end position="1234"/>
    </location>
</feature>
<feature type="region of interest" description="Disordered" evidence="1">
    <location>
        <begin position="678"/>
        <end position="700"/>
    </location>
</feature>
<evidence type="ECO:0000256" key="1">
    <source>
        <dbReference type="SAM" id="MobiDB-lite"/>
    </source>
</evidence>
<feature type="compositionally biased region" description="Polar residues" evidence="1">
    <location>
        <begin position="387"/>
        <end position="417"/>
    </location>
</feature>
<feature type="region of interest" description="Disordered" evidence="1">
    <location>
        <begin position="358"/>
        <end position="430"/>
    </location>
</feature>
<feature type="compositionally biased region" description="Basic and acidic residues" evidence="1">
    <location>
        <begin position="358"/>
        <end position="371"/>
    </location>
</feature>
<keyword evidence="3" id="KW-1185">Reference proteome</keyword>
<evidence type="ECO:0000313" key="2">
    <source>
        <dbReference type="EMBL" id="KAK1383850.1"/>
    </source>
</evidence>
<comment type="caution">
    <text evidence="2">The sequence shown here is derived from an EMBL/GenBank/DDBJ whole genome shotgun (WGS) entry which is preliminary data.</text>
</comment>
<feature type="compositionally biased region" description="Low complexity" evidence="1">
    <location>
        <begin position="995"/>
        <end position="1010"/>
    </location>
</feature>
<reference evidence="2" key="2">
    <citation type="submission" date="2023-05" db="EMBL/GenBank/DDBJ databases">
        <authorList>
            <person name="Schelkunov M.I."/>
        </authorList>
    </citation>
    <scope>NUCLEOTIDE SEQUENCE</scope>
    <source>
        <strain evidence="2">Hsosn_3</strain>
        <tissue evidence="2">Leaf</tissue>
    </source>
</reference>
<dbReference type="Proteomes" id="UP001237642">
    <property type="component" value="Unassembled WGS sequence"/>
</dbReference>
<feature type="compositionally biased region" description="Basic and acidic residues" evidence="1">
    <location>
        <begin position="459"/>
        <end position="480"/>
    </location>
</feature>
<feature type="compositionally biased region" description="Basic and acidic residues" evidence="1">
    <location>
        <begin position="1171"/>
        <end position="1184"/>
    </location>
</feature>
<reference evidence="2" key="1">
    <citation type="submission" date="2023-02" db="EMBL/GenBank/DDBJ databases">
        <title>Genome of toxic invasive species Heracleum sosnowskyi carries increased number of genes despite the absence of recent whole-genome duplications.</title>
        <authorList>
            <person name="Schelkunov M."/>
            <person name="Shtratnikova V."/>
            <person name="Makarenko M."/>
            <person name="Klepikova A."/>
            <person name="Omelchenko D."/>
            <person name="Novikova G."/>
            <person name="Obukhova E."/>
            <person name="Bogdanov V."/>
            <person name="Penin A."/>
            <person name="Logacheva M."/>
        </authorList>
    </citation>
    <scope>NUCLEOTIDE SEQUENCE</scope>
    <source>
        <strain evidence="2">Hsosn_3</strain>
        <tissue evidence="2">Leaf</tissue>
    </source>
</reference>
<protein>
    <submittedName>
        <fullName evidence="2">Uncharacterized protein</fullName>
    </submittedName>
</protein>
<feature type="compositionally biased region" description="Polar residues" evidence="1">
    <location>
        <begin position="959"/>
        <end position="975"/>
    </location>
</feature>
<feature type="compositionally biased region" description="Basic residues" evidence="1">
    <location>
        <begin position="418"/>
        <end position="430"/>
    </location>
</feature>
<feature type="region of interest" description="Disordered" evidence="1">
    <location>
        <begin position="995"/>
        <end position="1083"/>
    </location>
</feature>
<feature type="compositionally biased region" description="Basic residues" evidence="1">
    <location>
        <begin position="689"/>
        <end position="699"/>
    </location>
</feature>
<feature type="region of interest" description="Disordered" evidence="1">
    <location>
        <begin position="549"/>
        <end position="569"/>
    </location>
</feature>
<evidence type="ECO:0000313" key="3">
    <source>
        <dbReference type="Proteomes" id="UP001237642"/>
    </source>
</evidence>
<feature type="compositionally biased region" description="Acidic residues" evidence="1">
    <location>
        <begin position="1214"/>
        <end position="1223"/>
    </location>
</feature>
<name>A0AAD8MP02_9APIA</name>
<organism evidence="2 3">
    <name type="scientific">Heracleum sosnowskyi</name>
    <dbReference type="NCBI Taxonomy" id="360622"/>
    <lineage>
        <taxon>Eukaryota</taxon>
        <taxon>Viridiplantae</taxon>
        <taxon>Streptophyta</taxon>
        <taxon>Embryophyta</taxon>
        <taxon>Tracheophyta</taxon>
        <taxon>Spermatophyta</taxon>
        <taxon>Magnoliopsida</taxon>
        <taxon>eudicotyledons</taxon>
        <taxon>Gunneridae</taxon>
        <taxon>Pentapetalae</taxon>
        <taxon>asterids</taxon>
        <taxon>campanulids</taxon>
        <taxon>Apiales</taxon>
        <taxon>Apiaceae</taxon>
        <taxon>Apioideae</taxon>
        <taxon>apioid superclade</taxon>
        <taxon>Tordylieae</taxon>
        <taxon>Tordyliinae</taxon>
        <taxon>Heracleum</taxon>
    </lineage>
</organism>